<evidence type="ECO:0000256" key="3">
    <source>
        <dbReference type="ARBA" id="ARBA00066641"/>
    </source>
</evidence>
<dbReference type="EC" id="1.1.1.175" evidence="3"/>
<keyword evidence="2" id="KW-0560">Oxidoreductase</keyword>
<keyword evidence="7" id="KW-1185">Reference proteome</keyword>
<protein>
    <recommendedName>
        <fullName evidence="4">D-xylose 1-dehydrogenase</fullName>
        <ecNumber evidence="3">1.1.1.175</ecNumber>
    </recommendedName>
</protein>
<evidence type="ECO:0000256" key="2">
    <source>
        <dbReference type="ARBA" id="ARBA00023002"/>
    </source>
</evidence>
<dbReference type="Proteomes" id="UP000622580">
    <property type="component" value="Unassembled WGS sequence"/>
</dbReference>
<dbReference type="InterPro" id="IPR002347">
    <property type="entry name" value="SDR_fam"/>
</dbReference>
<evidence type="ECO:0000313" key="7">
    <source>
        <dbReference type="Proteomes" id="UP000622580"/>
    </source>
</evidence>
<evidence type="ECO:0000313" key="6">
    <source>
        <dbReference type="EMBL" id="MBR7617825.1"/>
    </source>
</evidence>
<dbReference type="PRINTS" id="PR00080">
    <property type="entry name" value="SDRFAMILY"/>
</dbReference>
<evidence type="ECO:0000256" key="1">
    <source>
        <dbReference type="ARBA" id="ARBA00006484"/>
    </source>
</evidence>
<dbReference type="EMBL" id="JAGSGD010000001">
    <property type="protein sequence ID" value="MBR7617825.1"/>
    <property type="molecule type" value="Genomic_DNA"/>
</dbReference>
<gene>
    <name evidence="6" type="ORF">JKL49_00365</name>
</gene>
<dbReference type="SUPFAM" id="SSF51735">
    <property type="entry name" value="NAD(P)-binding Rossmann-fold domains"/>
    <property type="match status" value="1"/>
</dbReference>
<reference evidence="6" key="1">
    <citation type="submission" date="2021-04" db="EMBL/GenBank/DDBJ databases">
        <title>Draft genome assembly of strain Phenylobacterium sp. 20VBR1 using MiniION and Illumina platforms.</title>
        <authorList>
            <person name="Thomas F.A."/>
            <person name="Krishnan K.P."/>
            <person name="Sinha R.K."/>
        </authorList>
    </citation>
    <scope>NUCLEOTIDE SEQUENCE</scope>
    <source>
        <strain evidence="6">20VBR1</strain>
    </source>
</reference>
<dbReference type="RefSeq" id="WP_215337370.1">
    <property type="nucleotide sequence ID" value="NZ_JAGSGD010000001.1"/>
</dbReference>
<evidence type="ECO:0000256" key="4">
    <source>
        <dbReference type="ARBA" id="ARBA00069939"/>
    </source>
</evidence>
<dbReference type="PANTHER" id="PTHR43391:SF82">
    <property type="entry name" value="OXIDOREDUCTASE SADH-RELATED"/>
    <property type="match status" value="1"/>
</dbReference>
<dbReference type="NCBIfam" id="NF006123">
    <property type="entry name" value="PRK08267.1"/>
    <property type="match status" value="1"/>
</dbReference>
<dbReference type="InterPro" id="IPR036291">
    <property type="entry name" value="NAD(P)-bd_dom_sf"/>
</dbReference>
<comment type="caution">
    <text evidence="6">The sequence shown here is derived from an EMBL/GenBank/DDBJ whole genome shotgun (WGS) entry which is preliminary data.</text>
</comment>
<proteinExistence type="inferred from homology"/>
<dbReference type="AlphaFoldDB" id="A0A941CWE9"/>
<evidence type="ECO:0000256" key="5">
    <source>
        <dbReference type="RuleBase" id="RU000363"/>
    </source>
</evidence>
<dbReference type="PRINTS" id="PR00081">
    <property type="entry name" value="GDHRDH"/>
</dbReference>
<sequence>MATKACFITGAASGIGLATAKRFAAEGYFVGLSDVDEDALAKAAAEFDPDTAVAIRLDVRNEAAWGLALARFGKASGGRLDVMVNNAGLARYGWFETQTSADWDLQIDVNLRGVIYGSYAALPLLKATKGSVLVNIASSAGLSGPPRLAVYGATKFAVRGLSEALDLEYAQYGVRVVCIMPGYIDTPLLDSTANAEGQVFRSAIEEAQSVPGSVEDVTKVIWESISSPHLHHGVGAHAQSQTQGLRPAVEAMRAYWKGVFAKT</sequence>
<dbReference type="PANTHER" id="PTHR43391">
    <property type="entry name" value="RETINOL DEHYDROGENASE-RELATED"/>
    <property type="match status" value="1"/>
</dbReference>
<name>A0A941CWE9_9CAUL</name>
<accession>A0A941CWE9</accession>
<dbReference type="Pfam" id="PF00106">
    <property type="entry name" value="adh_short"/>
    <property type="match status" value="1"/>
</dbReference>
<dbReference type="Gene3D" id="3.40.50.720">
    <property type="entry name" value="NAD(P)-binding Rossmann-like Domain"/>
    <property type="match status" value="1"/>
</dbReference>
<dbReference type="FunFam" id="3.40.50.720:FF:000084">
    <property type="entry name" value="Short-chain dehydrogenase reductase"/>
    <property type="match status" value="1"/>
</dbReference>
<organism evidence="6 7">
    <name type="scientific">Phenylobacterium glaciei</name>
    <dbReference type="NCBI Taxonomy" id="2803784"/>
    <lineage>
        <taxon>Bacteria</taxon>
        <taxon>Pseudomonadati</taxon>
        <taxon>Pseudomonadota</taxon>
        <taxon>Alphaproteobacteria</taxon>
        <taxon>Caulobacterales</taxon>
        <taxon>Caulobacteraceae</taxon>
        <taxon>Phenylobacterium</taxon>
    </lineage>
</organism>
<comment type="similarity">
    <text evidence="1 5">Belongs to the short-chain dehydrogenases/reductases (SDR) family.</text>
</comment>
<dbReference type="GO" id="GO:0047838">
    <property type="term" value="F:D-xylose 1-dehydrogenase (NAD+) activity"/>
    <property type="evidence" value="ECO:0007669"/>
    <property type="project" value="UniProtKB-EC"/>
</dbReference>